<dbReference type="KEGG" id="dci:103514189"/>
<dbReference type="InterPro" id="IPR038606">
    <property type="entry name" value="To_sf"/>
</dbReference>
<name>A0A3Q0J3G3_DIACI</name>
<keyword evidence="2" id="KW-1185">Reference proteome</keyword>
<keyword evidence="1" id="KW-0732">Signal</keyword>
<dbReference type="Pfam" id="PF06585">
    <property type="entry name" value="JHBP"/>
    <property type="match status" value="1"/>
</dbReference>
<evidence type="ECO:0000313" key="3">
    <source>
        <dbReference type="RefSeq" id="XP_026683029.1"/>
    </source>
</evidence>
<feature type="chain" id="PRO_5018249797" evidence="1">
    <location>
        <begin position="21"/>
        <end position="217"/>
    </location>
</feature>
<dbReference type="GeneID" id="103514189"/>
<dbReference type="PANTHER" id="PTHR11008:SF32">
    <property type="entry name" value="CIRCADIAN CLOCK-CONTROLLED PROTEIN DAYWAKE-RELATED"/>
    <property type="match status" value="1"/>
</dbReference>
<dbReference type="PaxDb" id="121845-A0A3Q0J3G3"/>
<reference evidence="3" key="1">
    <citation type="submission" date="2025-08" db="UniProtKB">
        <authorList>
            <consortium name="RefSeq"/>
        </authorList>
    </citation>
    <scope>IDENTIFICATION</scope>
</reference>
<evidence type="ECO:0000256" key="1">
    <source>
        <dbReference type="SAM" id="SignalP"/>
    </source>
</evidence>
<dbReference type="PANTHER" id="PTHR11008">
    <property type="entry name" value="PROTEIN TAKEOUT-LIKE PROTEIN"/>
    <property type="match status" value="1"/>
</dbReference>
<dbReference type="SMART" id="SM00700">
    <property type="entry name" value="JHBP"/>
    <property type="match status" value="1"/>
</dbReference>
<protein>
    <submittedName>
        <fullName evidence="3">Protein takeout-like</fullName>
    </submittedName>
</protein>
<gene>
    <name evidence="3" type="primary">LOC103514189</name>
</gene>
<dbReference type="Proteomes" id="UP000079169">
    <property type="component" value="Unplaced"/>
</dbReference>
<evidence type="ECO:0000313" key="2">
    <source>
        <dbReference type="Proteomes" id="UP000079169"/>
    </source>
</evidence>
<dbReference type="RefSeq" id="XP_026683029.1">
    <property type="nucleotide sequence ID" value="XM_026827228.1"/>
</dbReference>
<accession>A0A3Q0J3G3</accession>
<proteinExistence type="predicted"/>
<dbReference type="STRING" id="121845.A0A3Q0J3G3"/>
<organism evidence="2 3">
    <name type="scientific">Diaphorina citri</name>
    <name type="common">Asian citrus psyllid</name>
    <dbReference type="NCBI Taxonomy" id="121845"/>
    <lineage>
        <taxon>Eukaryota</taxon>
        <taxon>Metazoa</taxon>
        <taxon>Ecdysozoa</taxon>
        <taxon>Arthropoda</taxon>
        <taxon>Hexapoda</taxon>
        <taxon>Insecta</taxon>
        <taxon>Pterygota</taxon>
        <taxon>Neoptera</taxon>
        <taxon>Paraneoptera</taxon>
        <taxon>Hemiptera</taxon>
        <taxon>Sternorrhyncha</taxon>
        <taxon>Psylloidea</taxon>
        <taxon>Psyllidae</taxon>
        <taxon>Diaphorininae</taxon>
        <taxon>Diaphorina</taxon>
    </lineage>
</organism>
<dbReference type="AlphaFoldDB" id="A0A3Q0J3G3"/>
<dbReference type="Gene3D" id="3.15.10.30">
    <property type="entry name" value="Haemolymph juvenile hormone binding protein"/>
    <property type="match status" value="1"/>
</dbReference>
<dbReference type="GO" id="GO:0005615">
    <property type="term" value="C:extracellular space"/>
    <property type="evidence" value="ECO:0007669"/>
    <property type="project" value="TreeGrafter"/>
</dbReference>
<sequence>MFSKVIFVVASALVLDLAFAASIAKRAPASELKVCKRSIPKYRDCFMESIQSAIPVVMREYECHFLPYRYDIDNYKFGPAMFDINHNVVIEGQYSIKGKIMVLPIVGNGKCNITLVHPKLELKNLQGKPFEKNGKTYIKLEKVLISISKVEKMYIHLENLFNGNKELSEQMNVFLNENWSDIIKELMPAIETALEAVVKEIGNRLFSKIAYEEFFPA</sequence>
<feature type="signal peptide" evidence="1">
    <location>
        <begin position="1"/>
        <end position="20"/>
    </location>
</feature>
<dbReference type="InterPro" id="IPR010562">
    <property type="entry name" value="Haemolymph_juvenile_hormone-bd"/>
</dbReference>